<dbReference type="InterPro" id="IPR022695">
    <property type="entry name" value="Histidinol_DH_monofunct"/>
</dbReference>
<gene>
    <name evidence="8" type="primary">hisD</name>
    <name evidence="8" type="ORF">SMD27_15445</name>
</gene>
<dbReference type="Gene3D" id="3.40.50.1980">
    <property type="entry name" value="Nitrogenase molybdenum iron protein domain"/>
    <property type="match status" value="2"/>
</dbReference>
<dbReference type="InterPro" id="IPR001692">
    <property type="entry name" value="Histidinol_DH_CS"/>
</dbReference>
<dbReference type="CDD" id="cd06572">
    <property type="entry name" value="Histidinol_dh"/>
    <property type="match status" value="1"/>
</dbReference>
<dbReference type="InterPro" id="IPR012131">
    <property type="entry name" value="Hstdl_DH"/>
</dbReference>
<comment type="cofactor">
    <cofactor evidence="1">
        <name>Zn(2+)</name>
        <dbReference type="ChEBI" id="CHEBI:29105"/>
    </cofactor>
</comment>
<keyword evidence="5 6" id="KW-0560">Oxidoreductase</keyword>
<dbReference type="RefSeq" id="WP_320509307.1">
    <property type="nucleotide sequence ID" value="NZ_JAXCLW010000004.1"/>
</dbReference>
<evidence type="ECO:0000256" key="1">
    <source>
        <dbReference type="ARBA" id="ARBA00001947"/>
    </source>
</evidence>
<dbReference type="Proteomes" id="UP001279642">
    <property type="component" value="Unassembled WGS sequence"/>
</dbReference>
<accession>A0ABU5EDU8</accession>
<name>A0ABU5EDU8_9PROT</name>
<dbReference type="GO" id="GO:0004399">
    <property type="term" value="F:histidinol dehydrogenase activity"/>
    <property type="evidence" value="ECO:0007669"/>
    <property type="project" value="UniProtKB-EC"/>
</dbReference>
<evidence type="ECO:0000313" key="8">
    <source>
        <dbReference type="EMBL" id="MDY0884239.1"/>
    </source>
</evidence>
<dbReference type="PROSITE" id="PS00611">
    <property type="entry name" value="HISOL_DEHYDROGENASE"/>
    <property type="match status" value="1"/>
</dbReference>
<evidence type="ECO:0000256" key="6">
    <source>
        <dbReference type="PIRNR" id="PIRNR000099"/>
    </source>
</evidence>
<keyword evidence="9" id="KW-1185">Reference proteome</keyword>
<keyword evidence="4" id="KW-0862">Zinc</keyword>
<evidence type="ECO:0000256" key="7">
    <source>
        <dbReference type="RuleBase" id="RU004175"/>
    </source>
</evidence>
<dbReference type="Pfam" id="PF00815">
    <property type="entry name" value="Histidinol_dh"/>
    <property type="match status" value="1"/>
</dbReference>
<evidence type="ECO:0000313" key="9">
    <source>
        <dbReference type="Proteomes" id="UP001279642"/>
    </source>
</evidence>
<evidence type="ECO:0000256" key="4">
    <source>
        <dbReference type="ARBA" id="ARBA00022833"/>
    </source>
</evidence>
<evidence type="ECO:0000256" key="3">
    <source>
        <dbReference type="ARBA" id="ARBA00022723"/>
    </source>
</evidence>
<dbReference type="NCBIfam" id="TIGR00069">
    <property type="entry name" value="hisD"/>
    <property type="match status" value="1"/>
</dbReference>
<proteinExistence type="inferred from homology"/>
<dbReference type="PANTHER" id="PTHR21256:SF2">
    <property type="entry name" value="HISTIDINE BIOSYNTHESIS TRIFUNCTIONAL PROTEIN"/>
    <property type="match status" value="1"/>
</dbReference>
<reference evidence="8 9" key="1">
    <citation type="journal article" date="2016" name="Antonie Van Leeuwenhoek">
        <title>Dongia soli sp. nov., isolated from soil from Dokdo, Korea.</title>
        <authorList>
            <person name="Kim D.U."/>
            <person name="Lee H."/>
            <person name="Kim H."/>
            <person name="Kim S.G."/>
            <person name="Ka J.O."/>
        </authorList>
    </citation>
    <scope>NUCLEOTIDE SEQUENCE [LARGE SCALE GENOMIC DNA]</scope>
    <source>
        <strain evidence="8 9">D78</strain>
    </source>
</reference>
<dbReference type="InterPro" id="IPR016161">
    <property type="entry name" value="Ald_DH/histidinol_DH"/>
</dbReference>
<organism evidence="8 9">
    <name type="scientific">Dongia soli</name>
    <dbReference type="NCBI Taxonomy" id="600628"/>
    <lineage>
        <taxon>Bacteria</taxon>
        <taxon>Pseudomonadati</taxon>
        <taxon>Pseudomonadota</taxon>
        <taxon>Alphaproteobacteria</taxon>
        <taxon>Rhodospirillales</taxon>
        <taxon>Dongiaceae</taxon>
        <taxon>Dongia</taxon>
    </lineage>
</organism>
<protein>
    <submittedName>
        <fullName evidence="8">Histidinol dehydrogenase</fullName>
        <ecNumber evidence="8">1.1.1.23</ecNumber>
    </submittedName>
</protein>
<dbReference type="EMBL" id="JAXCLW010000004">
    <property type="protein sequence ID" value="MDY0884239.1"/>
    <property type="molecule type" value="Genomic_DNA"/>
</dbReference>
<comment type="similarity">
    <text evidence="2 6 7">Belongs to the histidinol dehydrogenase family.</text>
</comment>
<dbReference type="PRINTS" id="PR00083">
    <property type="entry name" value="HOLDHDRGNASE"/>
</dbReference>
<comment type="caution">
    <text evidence="8">The sequence shown here is derived from an EMBL/GenBank/DDBJ whole genome shotgun (WGS) entry which is preliminary data.</text>
</comment>
<dbReference type="PIRSF" id="PIRSF000099">
    <property type="entry name" value="Histidinol_dh"/>
    <property type="match status" value="1"/>
</dbReference>
<sequence length="445" mass="47354">MSRPIALHELSRLTPAERSALLVRAEEDLSVYLERVKPILDAVRQEGDAALVRFAQQFDKAPASFSAASLKVSTADIDAAYQAVSPEVIKALEFAADNIQRYHQAQMPEDMWMKEIQPGVLTGERWNAIDSCACYVPRGKGSFPSMVTMSLIPALVAGVPHLVMLTPPGPDGKADAATLVAARISGVEEVYLVGGAQAIAAVAYGTATVPKMHKIVGPSNSYGVAAKRLLSDLIDPGFVAGPSESIVLADETADGRVAALDLLIEAEHGPDSSAFLVTNSRAVAEAALTAIPQFFAEMSATRVAYCTEVLSGKRGGIVLTGDLQAAYDFVNDYAPEHMLIHAEEPFEHLGKIRNAGEILLGAHTPNTLGNYVLGPNAILPTSGAARTASPLSVFDYLKRTSLAYVTPKGYPIMAKPAKALADYEGFDAHANAVSDIRERLMRKNG</sequence>
<keyword evidence="3" id="KW-0479">Metal-binding</keyword>
<dbReference type="SUPFAM" id="SSF53720">
    <property type="entry name" value="ALDH-like"/>
    <property type="match status" value="1"/>
</dbReference>
<evidence type="ECO:0000256" key="2">
    <source>
        <dbReference type="ARBA" id="ARBA00010178"/>
    </source>
</evidence>
<evidence type="ECO:0000256" key="5">
    <source>
        <dbReference type="ARBA" id="ARBA00023002"/>
    </source>
</evidence>
<dbReference type="PANTHER" id="PTHR21256">
    <property type="entry name" value="HISTIDINOL DEHYDROGENASE HDH"/>
    <property type="match status" value="1"/>
</dbReference>
<dbReference type="Gene3D" id="1.20.5.1300">
    <property type="match status" value="1"/>
</dbReference>
<dbReference type="EC" id="1.1.1.23" evidence="8"/>